<protein>
    <submittedName>
        <fullName evidence="1">Uncharacterized protein</fullName>
    </submittedName>
</protein>
<proteinExistence type="predicted"/>
<dbReference type="Proteomes" id="UP000007259">
    <property type="component" value="Chromosome 20"/>
</dbReference>
<evidence type="ECO:0000313" key="1">
    <source>
        <dbReference type="EMBL" id="CBZ26724.1"/>
    </source>
</evidence>
<organism evidence="1 2">
    <name type="scientific">Leishmania mexicana (strain MHOM/GT/2001/U1103)</name>
    <dbReference type="NCBI Taxonomy" id="929439"/>
    <lineage>
        <taxon>Eukaryota</taxon>
        <taxon>Discoba</taxon>
        <taxon>Euglenozoa</taxon>
        <taxon>Kinetoplastea</taxon>
        <taxon>Metakinetoplastina</taxon>
        <taxon>Trypanosomatida</taxon>
        <taxon>Trypanosomatidae</taxon>
        <taxon>Leishmaniinae</taxon>
        <taxon>Leishmania</taxon>
    </lineage>
</organism>
<dbReference type="RefSeq" id="XP_003875216.1">
    <property type="nucleotide sequence ID" value="XM_003875167.1"/>
</dbReference>
<evidence type="ECO:0000313" key="2">
    <source>
        <dbReference type="Proteomes" id="UP000007259"/>
    </source>
</evidence>
<dbReference type="VEuPathDB" id="TriTrypDB:LmxM.20.1540"/>
<dbReference type="GeneID" id="13448683"/>
<accession>E9AUU3</accession>
<name>E9AUU3_LEIMU</name>
<dbReference type="EMBL" id="FR799573">
    <property type="protein sequence ID" value="CBZ26724.1"/>
    <property type="molecule type" value="Genomic_DNA"/>
</dbReference>
<sequence length="82" mass="8851">MCQQKSARHPAVPFRVPRNLNPTPLKPFAMGVLEATLRQVLCESPKALPMHGRSALLDTCSLSVATLALSLLHGREGLIVPP</sequence>
<keyword evidence="2" id="KW-1185">Reference proteome</keyword>
<reference evidence="1 2" key="1">
    <citation type="journal article" date="2011" name="Genome Res.">
        <title>Chromosome and gene copy number variation allow major structural change between species and strains of Leishmania.</title>
        <authorList>
            <person name="Rogers M.B."/>
            <person name="Hilley J.D."/>
            <person name="Dickens N.J."/>
            <person name="Wilkes J."/>
            <person name="Bates P.A."/>
            <person name="Depledge D.P."/>
            <person name="Harris D."/>
            <person name="Her Y."/>
            <person name="Herzyk P."/>
            <person name="Imamura H."/>
            <person name="Otto T.D."/>
            <person name="Sanders M."/>
            <person name="Seeger K."/>
            <person name="Dujardin J.C."/>
            <person name="Berriman M."/>
            <person name="Smith D.F."/>
            <person name="Hertz-Fowler C."/>
            <person name="Mottram J.C."/>
        </authorList>
    </citation>
    <scope>NUCLEOTIDE SEQUENCE [LARGE SCALE GENOMIC DNA]</scope>
    <source>
        <strain evidence="1 2">MHOM/GT/2001/U1103</strain>
    </source>
</reference>
<dbReference type="KEGG" id="lmi:LMXM_20_1540"/>
<gene>
    <name evidence="1" type="ORF">LMXM_20_1540</name>
</gene>
<dbReference type="AlphaFoldDB" id="E9AUU3"/>